<feature type="transmembrane region" description="Helical" evidence="2">
    <location>
        <begin position="12"/>
        <end position="34"/>
    </location>
</feature>
<reference evidence="3 4" key="1">
    <citation type="submission" date="2022-04" db="EMBL/GenBank/DDBJ databases">
        <title>Genome diversity in the genus Frankia.</title>
        <authorList>
            <person name="Carlos-Shanley C."/>
            <person name="Hahn D."/>
        </authorList>
    </citation>
    <scope>NUCLEOTIDE SEQUENCE [LARGE SCALE GENOMIC DNA]</scope>
    <source>
        <strain evidence="3 4">Ag45/Mut15</strain>
    </source>
</reference>
<keyword evidence="2" id="KW-1133">Transmembrane helix</keyword>
<protein>
    <submittedName>
        <fullName evidence="3">DUF2076 domain-containing protein</fullName>
    </submittedName>
</protein>
<proteinExistence type="predicted"/>
<feature type="compositionally biased region" description="Low complexity" evidence="1">
    <location>
        <begin position="290"/>
        <end position="299"/>
    </location>
</feature>
<keyword evidence="2" id="KW-0812">Transmembrane</keyword>
<feature type="transmembrane region" description="Helical" evidence="2">
    <location>
        <begin position="123"/>
        <end position="144"/>
    </location>
</feature>
<feature type="transmembrane region" description="Helical" evidence="2">
    <location>
        <begin position="88"/>
        <end position="108"/>
    </location>
</feature>
<feature type="compositionally biased region" description="Gly residues" evidence="1">
    <location>
        <begin position="262"/>
        <end position="281"/>
    </location>
</feature>
<accession>A0ABT0JTY2</accession>
<evidence type="ECO:0000313" key="3">
    <source>
        <dbReference type="EMBL" id="MCK9874911.1"/>
    </source>
</evidence>
<sequence length="299" mass="30790">MARIGGREIATNDIGVIASGAVMFIVSFFPWYSVKLSFFGSSRTAHENGWGLGFNSWFPVLLVIAVAGVLAARLFAGLRVPDAGPVSVMWLLPGVSALAFLLLLLRWYRFPNVPSGVDAGPSVGFYLAVVAALAQAVFAVLAALASGAALPWRPGSGGGGGGAGQWQPPANQPPYGQPYGQQPTPGGYGQQQPGYGQPPQGYGQPPQGYGQQPPAGGGYGQQPSQPQQGGGYGQQPPPGYGQQPPPGYGQQPPPGYGQQPPTGGGYGQPPGYGQPGYGQPGYGQQPPPDDYGQQSSPNR</sequence>
<feature type="transmembrane region" description="Helical" evidence="2">
    <location>
        <begin position="54"/>
        <end position="76"/>
    </location>
</feature>
<dbReference type="RefSeq" id="WP_248823425.1">
    <property type="nucleotide sequence ID" value="NZ_JALKFT010000002.1"/>
</dbReference>
<evidence type="ECO:0000256" key="1">
    <source>
        <dbReference type="SAM" id="MobiDB-lite"/>
    </source>
</evidence>
<keyword evidence="4" id="KW-1185">Reference proteome</keyword>
<dbReference type="EMBL" id="JALKFT010000002">
    <property type="protein sequence ID" value="MCK9874911.1"/>
    <property type="molecule type" value="Genomic_DNA"/>
</dbReference>
<dbReference type="Proteomes" id="UP001201873">
    <property type="component" value="Unassembled WGS sequence"/>
</dbReference>
<comment type="caution">
    <text evidence="3">The sequence shown here is derived from an EMBL/GenBank/DDBJ whole genome shotgun (WGS) entry which is preliminary data.</text>
</comment>
<evidence type="ECO:0000256" key="2">
    <source>
        <dbReference type="SAM" id="Phobius"/>
    </source>
</evidence>
<organism evidence="3 4">
    <name type="scientific">Frankia umida</name>
    <dbReference type="NCBI Taxonomy" id="573489"/>
    <lineage>
        <taxon>Bacteria</taxon>
        <taxon>Bacillati</taxon>
        <taxon>Actinomycetota</taxon>
        <taxon>Actinomycetes</taxon>
        <taxon>Frankiales</taxon>
        <taxon>Frankiaceae</taxon>
        <taxon>Frankia</taxon>
    </lineage>
</organism>
<gene>
    <name evidence="3" type="ORF">MXD59_03785</name>
</gene>
<keyword evidence="2" id="KW-0472">Membrane</keyword>
<name>A0ABT0JTY2_9ACTN</name>
<evidence type="ECO:0000313" key="4">
    <source>
        <dbReference type="Proteomes" id="UP001201873"/>
    </source>
</evidence>
<feature type="compositionally biased region" description="Pro residues" evidence="1">
    <location>
        <begin position="235"/>
        <end position="255"/>
    </location>
</feature>
<feature type="region of interest" description="Disordered" evidence="1">
    <location>
        <begin position="156"/>
        <end position="299"/>
    </location>
</feature>
<feature type="compositionally biased region" description="Low complexity" evidence="1">
    <location>
        <begin position="177"/>
        <end position="214"/>
    </location>
</feature>